<evidence type="ECO:0000313" key="7">
    <source>
        <dbReference type="EMBL" id="KAJ8312790.1"/>
    </source>
</evidence>
<evidence type="ECO:0000259" key="6">
    <source>
        <dbReference type="PROSITE" id="PS51518"/>
    </source>
</evidence>
<feature type="compositionally biased region" description="Gly residues" evidence="5">
    <location>
        <begin position="1"/>
        <end position="11"/>
    </location>
</feature>
<keyword evidence="2" id="KW-0805">Transcription regulation</keyword>
<proteinExistence type="predicted"/>
<name>A0ABQ9F927_TEGGR</name>
<reference evidence="7 8" key="1">
    <citation type="submission" date="2022-12" db="EMBL/GenBank/DDBJ databases">
        <title>Chromosome-level genome of Tegillarca granosa.</title>
        <authorList>
            <person name="Kim J."/>
        </authorList>
    </citation>
    <scope>NUCLEOTIDE SEQUENCE [LARGE SCALE GENOMIC DNA]</scope>
    <source>
        <strain evidence="7">Teg-2019</strain>
        <tissue evidence="7">Adductor muscle</tissue>
    </source>
</reference>
<evidence type="ECO:0000256" key="3">
    <source>
        <dbReference type="ARBA" id="ARBA00023163"/>
    </source>
</evidence>
<keyword evidence="3" id="KW-0804">Transcription</keyword>
<dbReference type="PANTHER" id="PTHR21539:SF0">
    <property type="entry name" value="SAGA-ASSOCIATED FACTOR 29"/>
    <property type="match status" value="1"/>
</dbReference>
<comment type="caution">
    <text evidence="7">The sequence shown here is derived from an EMBL/GenBank/DDBJ whole genome shotgun (WGS) entry which is preliminary data.</text>
</comment>
<dbReference type="CDD" id="cd20393">
    <property type="entry name" value="Tudor_SGF29_rpt1"/>
    <property type="match status" value="1"/>
</dbReference>
<gene>
    <name evidence="7" type="ORF">KUTeg_010163</name>
</gene>
<dbReference type="Proteomes" id="UP001217089">
    <property type="component" value="Unassembled WGS sequence"/>
</dbReference>
<dbReference type="Gene3D" id="2.30.30.140">
    <property type="match status" value="2"/>
</dbReference>
<evidence type="ECO:0000313" key="8">
    <source>
        <dbReference type="Proteomes" id="UP001217089"/>
    </source>
</evidence>
<feature type="domain" description="SGF29 C-terminal" evidence="6">
    <location>
        <begin position="171"/>
        <end position="303"/>
    </location>
</feature>
<keyword evidence="4" id="KW-0539">Nucleus</keyword>
<comment type="subcellular location">
    <subcellularLocation>
        <location evidence="1">Nucleus</location>
    </subcellularLocation>
</comment>
<sequence length="320" mass="36422">MGRTKGSGGGNVSANNSSHSPVSEPPSSSNAAAAENRIKELLKDLYQLIHQVQDERSRGEHNLTNISKTHERMKEEQRVTPYYKNKLKGLYKTAMQDAEVEAELLRKSLDTIAEVKSIRENRRLDSDRPKPIMRRGVLMTMLQQNAQTLPLWVSKPGEKPPPLCGAVTCDNSYVAKPGDKVAARVKSDDEENWILAEVVTFNTNTNKYDVDDIDADEGKERHTLSKRRIVPLPIWKANPETDPEAFWFWHFIHKQHSSNTRTSKKPQDDYSVLFEDTSYPDGYSPPLMVAQRYVIVCKEDKKNKKFKSTANGCGKRMLKY</sequence>
<dbReference type="InterPro" id="IPR047288">
    <property type="entry name" value="Tudor_SGF29_rpt1"/>
</dbReference>
<dbReference type="InterPro" id="IPR037802">
    <property type="entry name" value="SGF29"/>
</dbReference>
<protein>
    <recommendedName>
        <fullName evidence="6">SGF29 C-terminal domain-containing protein</fullName>
    </recommendedName>
</protein>
<feature type="region of interest" description="Disordered" evidence="5">
    <location>
        <begin position="1"/>
        <end position="35"/>
    </location>
</feature>
<feature type="compositionally biased region" description="Low complexity" evidence="5">
    <location>
        <begin position="12"/>
        <end position="35"/>
    </location>
</feature>
<dbReference type="EMBL" id="JARBDR010000440">
    <property type="protein sequence ID" value="KAJ8312790.1"/>
    <property type="molecule type" value="Genomic_DNA"/>
</dbReference>
<dbReference type="CDD" id="cd20394">
    <property type="entry name" value="Tudor_SGF29_rpt2"/>
    <property type="match status" value="1"/>
</dbReference>
<dbReference type="PROSITE" id="PS51518">
    <property type="entry name" value="SGF29_C"/>
    <property type="match status" value="1"/>
</dbReference>
<dbReference type="InterPro" id="IPR047287">
    <property type="entry name" value="Tudor_SGF29_rpt2"/>
</dbReference>
<evidence type="ECO:0000256" key="4">
    <source>
        <dbReference type="ARBA" id="ARBA00023242"/>
    </source>
</evidence>
<organism evidence="7 8">
    <name type="scientific">Tegillarca granosa</name>
    <name type="common">Malaysian cockle</name>
    <name type="synonym">Anadara granosa</name>
    <dbReference type="NCBI Taxonomy" id="220873"/>
    <lineage>
        <taxon>Eukaryota</taxon>
        <taxon>Metazoa</taxon>
        <taxon>Spiralia</taxon>
        <taxon>Lophotrochozoa</taxon>
        <taxon>Mollusca</taxon>
        <taxon>Bivalvia</taxon>
        <taxon>Autobranchia</taxon>
        <taxon>Pteriomorphia</taxon>
        <taxon>Arcoida</taxon>
        <taxon>Arcoidea</taxon>
        <taxon>Arcidae</taxon>
        <taxon>Tegillarca</taxon>
    </lineage>
</organism>
<evidence type="ECO:0000256" key="1">
    <source>
        <dbReference type="ARBA" id="ARBA00004123"/>
    </source>
</evidence>
<dbReference type="Pfam" id="PF07039">
    <property type="entry name" value="SGF29_Tudor"/>
    <property type="match status" value="1"/>
</dbReference>
<dbReference type="InterPro" id="IPR010750">
    <property type="entry name" value="SGF29_tudor-like_dom"/>
</dbReference>
<dbReference type="PANTHER" id="PTHR21539">
    <property type="entry name" value="SAGA-ASSOCIATED FACTOR 29"/>
    <property type="match status" value="1"/>
</dbReference>
<evidence type="ECO:0000256" key="2">
    <source>
        <dbReference type="ARBA" id="ARBA00023015"/>
    </source>
</evidence>
<accession>A0ABQ9F927</accession>
<keyword evidence="8" id="KW-1185">Reference proteome</keyword>
<evidence type="ECO:0000256" key="5">
    <source>
        <dbReference type="SAM" id="MobiDB-lite"/>
    </source>
</evidence>